<dbReference type="InterPro" id="IPR036322">
    <property type="entry name" value="WD40_repeat_dom_sf"/>
</dbReference>
<evidence type="ECO:0000313" key="6">
    <source>
        <dbReference type="EMBL" id="THW39141.1"/>
    </source>
</evidence>
<feature type="region of interest" description="Disordered" evidence="4">
    <location>
        <begin position="1"/>
        <end position="22"/>
    </location>
</feature>
<dbReference type="SUPFAM" id="SSF52540">
    <property type="entry name" value="P-loop containing nucleoside triphosphate hydrolases"/>
    <property type="match status" value="1"/>
</dbReference>
<feature type="repeat" description="WD" evidence="3">
    <location>
        <begin position="1145"/>
        <end position="1186"/>
    </location>
</feature>
<name>A0A4S8XKB8_AURPU</name>
<evidence type="ECO:0000256" key="4">
    <source>
        <dbReference type="SAM" id="MobiDB-lite"/>
    </source>
</evidence>
<feature type="repeat" description="WD" evidence="3">
    <location>
        <begin position="756"/>
        <end position="797"/>
    </location>
</feature>
<keyword evidence="1 3" id="KW-0853">WD repeat</keyword>
<proteinExistence type="predicted"/>
<evidence type="ECO:0000256" key="1">
    <source>
        <dbReference type="ARBA" id="ARBA00022574"/>
    </source>
</evidence>
<dbReference type="InterPro" id="IPR056884">
    <property type="entry name" value="NPHP3-like_N"/>
</dbReference>
<evidence type="ECO:0000313" key="7">
    <source>
        <dbReference type="Proteomes" id="UP000310687"/>
    </source>
</evidence>
<dbReference type="Gene3D" id="3.40.50.300">
    <property type="entry name" value="P-loop containing nucleotide triphosphate hydrolases"/>
    <property type="match status" value="1"/>
</dbReference>
<keyword evidence="2" id="KW-0677">Repeat</keyword>
<organism evidence="6 7">
    <name type="scientific">Aureobasidium pullulans</name>
    <name type="common">Black yeast</name>
    <name type="synonym">Pullularia pullulans</name>
    <dbReference type="NCBI Taxonomy" id="5580"/>
    <lineage>
        <taxon>Eukaryota</taxon>
        <taxon>Fungi</taxon>
        <taxon>Dikarya</taxon>
        <taxon>Ascomycota</taxon>
        <taxon>Pezizomycotina</taxon>
        <taxon>Dothideomycetes</taxon>
        <taxon>Dothideomycetidae</taxon>
        <taxon>Dothideales</taxon>
        <taxon>Saccotheciaceae</taxon>
        <taxon>Aureobasidium</taxon>
    </lineage>
</organism>
<comment type="caution">
    <text evidence="6">The sequence shown here is derived from an EMBL/GenBank/DDBJ whole genome shotgun (WGS) entry which is preliminary data.</text>
</comment>
<sequence length="1343" mass="149787">MTASRRVGHDFLTPRATNGATQHNGDHYAGNVYQNFNNSSQVDTDPLDLLPAVYNASFDAASRQNDPLCLEDTRVEILERIVSWSNCASNDRPIFWLSGMAGTGKSTIARTIALKFQEEERVLASFFFARDNAASVSAKNFFTTIAKQLATSEDPALRVKICAAIRNNQDIAHKAQRLQWQRLVLKPLTQLCEERQNPQDRRSAVIVIDALDECDRQDHVTDILRIICGCRGLDHARLRIIITSRPETPIRLGFEDMPHILYQTLSLDDEIHEVVNEDLAVFFNHWLKDVRRRHGGLSSGWPGADSVASLVARCGGLFIYAATISLFLLQKPQLCRERLNHIMEEDQVSSTTYLKPLDRMYLTILRVSVDDTSALSDHEREILQERFNHVVGSIVVLQNGISAEALALLLRMPMMNVAGTLHNLQSVIRNFKDGRAIRLLHESFREFITDPQRCTEPRFYVDSQRAHEKLLNDCLEAMKVHLKQDVCNARDPAATIEEVQLNAASQHCQLSPHVQYACSNWLEHGQKSGLDLGNYGQLFEFFYTHFLHWIEAMCWMGKFAKAVGYVLELLESPTLECRLKRFLQDAKKFLVLHSGTIAKCPLQIYSSALIFSPENSLVRRKFSLKTSEWLIKYHPARGDWDSSLFESDGFFPTAFSSDGVLLAFSSLARWSDDELQVWNVSHGTLVYSMRLRASLKSVAFNPTATHVAFSVRKVRSDPSGSGIACDESNSTDPDQGLNSTCIYLWNLATDSVDHVLRGHTEGVQKIVFSPDGTLLTSTSSDHTAKVWDACSGSLRYTLAGDSGIPKISFSSDSNMVASLLNNSTLKVWDRRNDHTRSVVTFNEIGSFSEEVSLAFALNGHLYAAKGACLVICDVYQTAIERRIEFMDLDIDSSGILRNKFSLDGSIFAVHAIEAQKVYLWRMADLSLCSVVSAVSDWPIGNFELSDDGAFYAISDYTTIRIFGVASGNERAALNSTGTNKMEFAPHANMIASGSIDRGTITVWDLSQTASPKNTSVTEHVHHITVSIDKTSIVFTSSTSDSRKTSLNLIKFGQDHEPPSIKCVEYEYPIGKVQLLPGGQLAFVSDDVEEEYAAGYLLNSGAWAPTPISPCETLTVSPSGFYVALAGLDHRIHIRHTSMQDFTVCLTGHRTAVQMIQFSSSDEQLVSVSIDGHVLLWDTKGQSAPVVLEYGPGQEIERICEGVFSADEKMLACAYSSSPSVRPSVQIWNLGTGERSRGLDTGFSPYRMRTLSFSPDGRYLRTAEKTFDLSGSPTASLDLGTPMIVERHTHRWITWHGKRVLRLPLRYMCERYHSHGNILAIGCKKGGIAFLEFDPQKLREALGI</sequence>
<dbReference type="Gene3D" id="2.130.10.10">
    <property type="entry name" value="YVTN repeat-like/Quinoprotein amine dehydrogenase"/>
    <property type="match status" value="3"/>
</dbReference>
<dbReference type="PROSITE" id="PS50082">
    <property type="entry name" value="WD_REPEATS_2"/>
    <property type="match status" value="2"/>
</dbReference>
<evidence type="ECO:0000256" key="3">
    <source>
        <dbReference type="PROSITE-ProRule" id="PRU00221"/>
    </source>
</evidence>
<dbReference type="InterPro" id="IPR027417">
    <property type="entry name" value="P-loop_NTPase"/>
</dbReference>
<gene>
    <name evidence="6" type="ORF">D6D22_06440</name>
</gene>
<dbReference type="Pfam" id="PF00400">
    <property type="entry name" value="WD40"/>
    <property type="match status" value="2"/>
</dbReference>
<dbReference type="InterPro" id="IPR015943">
    <property type="entry name" value="WD40/YVTN_repeat-like_dom_sf"/>
</dbReference>
<dbReference type="EMBL" id="QZAL01000096">
    <property type="protein sequence ID" value="THW39141.1"/>
    <property type="molecule type" value="Genomic_DNA"/>
</dbReference>
<reference evidence="6 7" key="1">
    <citation type="submission" date="2018-10" db="EMBL/GenBank/DDBJ databases">
        <title>Fifty Aureobasidium pullulans genomes reveal a recombining polyextremotolerant generalist.</title>
        <authorList>
            <person name="Gostincar C."/>
            <person name="Turk M."/>
            <person name="Zajc J."/>
            <person name="Gunde-Cimerman N."/>
        </authorList>
    </citation>
    <scope>NUCLEOTIDE SEQUENCE [LARGE SCALE GENOMIC DNA]</scope>
    <source>
        <strain evidence="6 7">EXF-11013</strain>
    </source>
</reference>
<dbReference type="SMART" id="SM00320">
    <property type="entry name" value="WD40"/>
    <property type="match status" value="5"/>
</dbReference>
<protein>
    <recommendedName>
        <fullName evidence="5">Nephrocystin 3-like N-terminal domain-containing protein</fullName>
    </recommendedName>
</protein>
<dbReference type="PANTHER" id="PTHR19848:SF8">
    <property type="entry name" value="F-BOX AND WD REPEAT DOMAIN CONTAINING 7"/>
    <property type="match status" value="1"/>
</dbReference>
<dbReference type="PANTHER" id="PTHR19848">
    <property type="entry name" value="WD40 REPEAT PROTEIN"/>
    <property type="match status" value="1"/>
</dbReference>
<accession>A0A4S8XKB8</accession>
<dbReference type="InterPro" id="IPR001680">
    <property type="entry name" value="WD40_rpt"/>
</dbReference>
<dbReference type="Proteomes" id="UP000310687">
    <property type="component" value="Unassembled WGS sequence"/>
</dbReference>
<dbReference type="PROSITE" id="PS50294">
    <property type="entry name" value="WD_REPEATS_REGION"/>
    <property type="match status" value="2"/>
</dbReference>
<evidence type="ECO:0000259" key="5">
    <source>
        <dbReference type="Pfam" id="PF24883"/>
    </source>
</evidence>
<dbReference type="SUPFAM" id="SSF50978">
    <property type="entry name" value="WD40 repeat-like"/>
    <property type="match status" value="1"/>
</dbReference>
<dbReference type="SUPFAM" id="SSF82171">
    <property type="entry name" value="DPP6 N-terminal domain-like"/>
    <property type="match status" value="1"/>
</dbReference>
<evidence type="ECO:0000256" key="2">
    <source>
        <dbReference type="ARBA" id="ARBA00022737"/>
    </source>
</evidence>
<dbReference type="Pfam" id="PF24883">
    <property type="entry name" value="NPHP3_N"/>
    <property type="match status" value="1"/>
</dbReference>
<feature type="domain" description="Nephrocystin 3-like N-terminal" evidence="5">
    <location>
        <begin position="81"/>
        <end position="245"/>
    </location>
</feature>